<feature type="region of interest" description="Disordered" evidence="1">
    <location>
        <begin position="1"/>
        <end position="82"/>
    </location>
</feature>
<reference evidence="2 3" key="1">
    <citation type="journal article" date="2019" name="New Phytol.">
        <title>Comparative genomics reveals unique wood-decay strategies and fruiting body development in the Schizophyllaceae.</title>
        <authorList>
            <person name="Almasi E."/>
            <person name="Sahu N."/>
            <person name="Krizsan K."/>
            <person name="Balint B."/>
            <person name="Kovacs G.M."/>
            <person name="Kiss B."/>
            <person name="Cseklye J."/>
            <person name="Drula E."/>
            <person name="Henrissat B."/>
            <person name="Nagy I."/>
            <person name="Chovatia M."/>
            <person name="Adam C."/>
            <person name="LaButti K."/>
            <person name="Lipzen A."/>
            <person name="Riley R."/>
            <person name="Grigoriev I.V."/>
            <person name="Nagy L.G."/>
        </authorList>
    </citation>
    <scope>NUCLEOTIDE SEQUENCE [LARGE SCALE GENOMIC DNA]</scope>
    <source>
        <strain evidence="2 3">NL-1724</strain>
    </source>
</reference>
<name>A0A550CR34_9AGAR</name>
<dbReference type="EMBL" id="VDMD01000003">
    <property type="protein sequence ID" value="TRM67262.1"/>
    <property type="molecule type" value="Genomic_DNA"/>
</dbReference>
<evidence type="ECO:0000313" key="3">
    <source>
        <dbReference type="Proteomes" id="UP000320762"/>
    </source>
</evidence>
<keyword evidence="3" id="KW-1185">Reference proteome</keyword>
<evidence type="ECO:0000256" key="1">
    <source>
        <dbReference type="SAM" id="MobiDB-lite"/>
    </source>
</evidence>
<proteinExistence type="predicted"/>
<dbReference type="AlphaFoldDB" id="A0A550CR34"/>
<feature type="compositionally biased region" description="Basic residues" evidence="1">
    <location>
        <begin position="47"/>
        <end position="59"/>
    </location>
</feature>
<organism evidence="2 3">
    <name type="scientific">Schizophyllum amplum</name>
    <dbReference type="NCBI Taxonomy" id="97359"/>
    <lineage>
        <taxon>Eukaryota</taxon>
        <taxon>Fungi</taxon>
        <taxon>Dikarya</taxon>
        <taxon>Basidiomycota</taxon>
        <taxon>Agaricomycotina</taxon>
        <taxon>Agaricomycetes</taxon>
        <taxon>Agaricomycetidae</taxon>
        <taxon>Agaricales</taxon>
        <taxon>Schizophyllaceae</taxon>
        <taxon>Schizophyllum</taxon>
    </lineage>
</organism>
<sequence>MVDDIIPTANRPTRQPGSPDAAAQETLAIPTRTSGLSRRSCVVSPRVRGRRMAAGRGTKRAGTASLVSRGRHSPPTRTRTTSGIVEEEGTYSVPAYAGTPDGNRTRWETTTFSIGGRRQLGDDILQLWMRASLVEGNDPRVSTRCATLEARCTVIETWSVASLRGESLAASRGGCPAASRAIVGISEGVACATPRPP</sequence>
<accession>A0A550CR34</accession>
<feature type="compositionally biased region" description="Low complexity" evidence="1">
    <location>
        <begin position="37"/>
        <end position="46"/>
    </location>
</feature>
<protein>
    <submittedName>
        <fullName evidence="2">Uncharacterized protein</fullName>
    </submittedName>
</protein>
<dbReference type="Proteomes" id="UP000320762">
    <property type="component" value="Unassembled WGS sequence"/>
</dbReference>
<evidence type="ECO:0000313" key="2">
    <source>
        <dbReference type="EMBL" id="TRM67262.1"/>
    </source>
</evidence>
<comment type="caution">
    <text evidence="2">The sequence shown here is derived from an EMBL/GenBank/DDBJ whole genome shotgun (WGS) entry which is preliminary data.</text>
</comment>
<gene>
    <name evidence="2" type="ORF">BD626DRAFT_171552</name>
</gene>